<dbReference type="AlphaFoldDB" id="A0AAD5VV34"/>
<dbReference type="Pfam" id="PF00107">
    <property type="entry name" value="ADH_zinc_N"/>
    <property type="match status" value="1"/>
</dbReference>
<organism evidence="2 3">
    <name type="scientific">Leucocoprinus birnbaumii</name>
    <dbReference type="NCBI Taxonomy" id="56174"/>
    <lineage>
        <taxon>Eukaryota</taxon>
        <taxon>Fungi</taxon>
        <taxon>Dikarya</taxon>
        <taxon>Basidiomycota</taxon>
        <taxon>Agaricomycotina</taxon>
        <taxon>Agaricomycetes</taxon>
        <taxon>Agaricomycetidae</taxon>
        <taxon>Agaricales</taxon>
        <taxon>Agaricineae</taxon>
        <taxon>Agaricaceae</taxon>
        <taxon>Leucocoprinus</taxon>
    </lineage>
</organism>
<dbReference type="CDD" id="cd08249">
    <property type="entry name" value="enoyl_reductase_like"/>
    <property type="match status" value="1"/>
</dbReference>
<comment type="caution">
    <text evidence="2">The sequence shown here is derived from an EMBL/GenBank/DDBJ whole genome shotgun (WGS) entry which is preliminary data.</text>
</comment>
<reference evidence="2" key="1">
    <citation type="submission" date="2022-07" db="EMBL/GenBank/DDBJ databases">
        <title>Genome Sequence of Leucocoprinus birnbaumii.</title>
        <authorList>
            <person name="Buettner E."/>
        </authorList>
    </citation>
    <scope>NUCLEOTIDE SEQUENCE</scope>
    <source>
        <strain evidence="2">VT141</strain>
    </source>
</reference>
<dbReference type="InterPro" id="IPR036291">
    <property type="entry name" value="NAD(P)-bd_dom_sf"/>
</dbReference>
<feature type="domain" description="Enoyl reductase (ER)" evidence="1">
    <location>
        <begin position="11"/>
        <end position="345"/>
    </location>
</feature>
<accession>A0AAD5VV34</accession>
<evidence type="ECO:0000259" key="1">
    <source>
        <dbReference type="SMART" id="SM00829"/>
    </source>
</evidence>
<dbReference type="Gene3D" id="3.90.180.10">
    <property type="entry name" value="Medium-chain alcohol dehydrogenases, catalytic domain"/>
    <property type="match status" value="1"/>
</dbReference>
<proteinExistence type="predicted"/>
<dbReference type="EMBL" id="JANIEX010000248">
    <property type="protein sequence ID" value="KAJ3570226.1"/>
    <property type="molecule type" value="Genomic_DNA"/>
</dbReference>
<keyword evidence="3" id="KW-1185">Reference proteome</keyword>
<dbReference type="GO" id="GO:0016651">
    <property type="term" value="F:oxidoreductase activity, acting on NAD(P)H"/>
    <property type="evidence" value="ECO:0007669"/>
    <property type="project" value="InterPro"/>
</dbReference>
<dbReference type="Pfam" id="PF08240">
    <property type="entry name" value="ADH_N"/>
    <property type="match status" value="1"/>
</dbReference>
<dbReference type="Gene3D" id="3.40.50.720">
    <property type="entry name" value="NAD(P)-binding Rossmann-like Domain"/>
    <property type="match status" value="1"/>
</dbReference>
<dbReference type="InterPro" id="IPR013149">
    <property type="entry name" value="ADH-like_C"/>
</dbReference>
<dbReference type="InterPro" id="IPR020843">
    <property type="entry name" value="ER"/>
</dbReference>
<dbReference type="InterPro" id="IPR013154">
    <property type="entry name" value="ADH-like_N"/>
</dbReference>
<dbReference type="InterPro" id="IPR047122">
    <property type="entry name" value="Trans-enoyl_RdTase-like"/>
</dbReference>
<evidence type="ECO:0000313" key="3">
    <source>
        <dbReference type="Proteomes" id="UP001213000"/>
    </source>
</evidence>
<sequence>MQNALVIPEKGAQFTLATRPIPTPGPREVLVKVRAVALNPVDWWNQKRSYLINEFPAVIGWDIAGEVIALGEGVSRYVVGDKVIGQGLPYPDYGGFQEYALLGEDFSAKVPAITTYEQASTIPSALAAAFVMLYAPVPRGLGLQPVIPSGQGAYANQPILILGGASSVGQYTIQLAKASGFSPIITTASLKHTEKLKALGATHIIDRNIPINTIRPQISEIIGIALGASADTNDGLLSYIFDTVSVQETQTAAYDLLAPGGTLALVLPPLVQSSPEKRVTGSMATPLVPEAREDLKVLYASITTLVENGTIEPSKVEVLPGGLAGIADGVKRLEEYKVSGVKLVAQPSTQ</sequence>
<gene>
    <name evidence="2" type="ORF">NP233_g4544</name>
</gene>
<dbReference type="SUPFAM" id="SSF50129">
    <property type="entry name" value="GroES-like"/>
    <property type="match status" value="1"/>
</dbReference>
<evidence type="ECO:0000313" key="2">
    <source>
        <dbReference type="EMBL" id="KAJ3570226.1"/>
    </source>
</evidence>
<dbReference type="SUPFAM" id="SSF51735">
    <property type="entry name" value="NAD(P)-binding Rossmann-fold domains"/>
    <property type="match status" value="1"/>
</dbReference>
<protein>
    <recommendedName>
        <fullName evidence="1">Enoyl reductase (ER) domain-containing protein</fullName>
    </recommendedName>
</protein>
<dbReference type="SMART" id="SM00829">
    <property type="entry name" value="PKS_ER"/>
    <property type="match status" value="1"/>
</dbReference>
<dbReference type="PANTHER" id="PTHR45348">
    <property type="entry name" value="HYPOTHETICAL OXIDOREDUCTASE (EUROFUNG)"/>
    <property type="match status" value="1"/>
</dbReference>
<dbReference type="InterPro" id="IPR011032">
    <property type="entry name" value="GroES-like_sf"/>
</dbReference>
<dbReference type="Proteomes" id="UP001213000">
    <property type="component" value="Unassembled WGS sequence"/>
</dbReference>
<name>A0AAD5VV34_9AGAR</name>
<dbReference type="PANTHER" id="PTHR45348:SF2">
    <property type="entry name" value="ZINC-TYPE ALCOHOL DEHYDROGENASE-LIKE PROTEIN C2E1P3.01"/>
    <property type="match status" value="1"/>
</dbReference>